<sequence>MANTSRFPLHESVFNGNLRQVSALLRSHDVTEKDIHGNTPLHLAVILGHKECVHLLLAHGAPVKVKNAQGWTPLAEAISYGERQTITSLLRKLKQQSRESLEDKRPQLIQALRDLGDFYLELKWDFQSWVPLVSRMLPSDICKVHKKGSCIRVDSTLVDFNDMKWQRGDLTFIFNGDARQSKSLVVIDNELKVYQWIRPDDNESEIEDEVDILMSSDIVTATMSTKPITFTRAQSGWLFREDKSEMVGPFSADFYIVNGMMIESRKRREHLTDEDVQKNKAVMDSFSKGTVVEGSIESHRRTSLPPPVQNGVSWENYINAPPKHPPVLGRQILYKESRKGVKATVAMSDEFPLTVEELLNVLEVITPFKHFNKLREFVEMKLPTGFPVKIDIPVLPTITARITFQEFQNDFEIPSSLFYTPRNYKEDPNRFPDL</sequence>
<evidence type="ECO:0000259" key="9">
    <source>
        <dbReference type="Pfam" id="PF11904"/>
    </source>
</evidence>
<dbReference type="RefSeq" id="XP_002740995.1">
    <property type="nucleotide sequence ID" value="XM_002740949.2"/>
</dbReference>
<evidence type="ECO:0000256" key="1">
    <source>
        <dbReference type="ARBA" id="ARBA00004586"/>
    </source>
</evidence>
<keyword evidence="6" id="KW-0143">Chaperone</keyword>
<dbReference type="GeneID" id="100369942"/>
<dbReference type="PROSITE" id="PS50297">
    <property type="entry name" value="ANK_REP_REGION"/>
    <property type="match status" value="1"/>
</dbReference>
<evidence type="ECO:0000256" key="4">
    <source>
        <dbReference type="ARBA" id="ARBA00023043"/>
    </source>
</evidence>
<keyword evidence="4 8" id="KW-0040">ANK repeat</keyword>
<evidence type="ECO:0000313" key="11">
    <source>
        <dbReference type="RefSeq" id="XP_002740995.1"/>
    </source>
</evidence>
<dbReference type="InterPro" id="IPR036770">
    <property type="entry name" value="Ankyrin_rpt-contain_sf"/>
</dbReference>
<comment type="subcellular location">
    <subcellularLocation>
        <location evidence="1">Endoplasmic reticulum membrane</location>
    </subcellularLocation>
</comment>
<dbReference type="PANTHER" id="PTHR12447:SF25">
    <property type="entry name" value="ANKYRIN REPEAT DOMAIN-CONTAINING PROTEIN 13C"/>
    <property type="match status" value="1"/>
</dbReference>
<dbReference type="SMART" id="SM00248">
    <property type="entry name" value="ANK"/>
    <property type="match status" value="2"/>
</dbReference>
<evidence type="ECO:0000256" key="7">
    <source>
        <dbReference type="ARBA" id="ARBA00037107"/>
    </source>
</evidence>
<evidence type="ECO:0000313" key="10">
    <source>
        <dbReference type="Proteomes" id="UP000694865"/>
    </source>
</evidence>
<evidence type="ECO:0000256" key="6">
    <source>
        <dbReference type="ARBA" id="ARBA00023186"/>
    </source>
</evidence>
<accession>A0ABM0GZR0</accession>
<dbReference type="InterPro" id="IPR055285">
    <property type="entry name" value="ANKRD13_C"/>
</dbReference>
<feature type="repeat" description="ANK" evidence="8">
    <location>
        <begin position="36"/>
        <end position="68"/>
    </location>
</feature>
<evidence type="ECO:0000256" key="2">
    <source>
        <dbReference type="ARBA" id="ARBA00022737"/>
    </source>
</evidence>
<gene>
    <name evidence="11" type="primary">LOC100369942</name>
</gene>
<protein>
    <submittedName>
        <fullName evidence="11">Ankyrin repeat domain-containing protein 13C-like</fullName>
    </submittedName>
</protein>
<keyword evidence="2" id="KW-0677">Repeat</keyword>
<reference evidence="11" key="1">
    <citation type="submission" date="2025-08" db="UniProtKB">
        <authorList>
            <consortium name="RefSeq"/>
        </authorList>
    </citation>
    <scope>IDENTIFICATION</scope>
    <source>
        <tissue evidence="11">Testes</tissue>
    </source>
</reference>
<keyword evidence="10" id="KW-1185">Reference proteome</keyword>
<name>A0ABM0GZR0_SACKO</name>
<keyword evidence="3" id="KW-0256">Endoplasmic reticulum</keyword>
<dbReference type="SUPFAM" id="SSF48403">
    <property type="entry name" value="Ankyrin repeat"/>
    <property type="match status" value="1"/>
</dbReference>
<dbReference type="Pfam" id="PF12796">
    <property type="entry name" value="Ank_2"/>
    <property type="match status" value="1"/>
</dbReference>
<feature type="domain" description="Ankyrin repeat" evidence="9">
    <location>
        <begin position="152"/>
        <end position="421"/>
    </location>
</feature>
<dbReference type="Proteomes" id="UP000694865">
    <property type="component" value="Unplaced"/>
</dbReference>
<keyword evidence="5" id="KW-0472">Membrane</keyword>
<dbReference type="PROSITE" id="PS50088">
    <property type="entry name" value="ANK_REPEAT"/>
    <property type="match status" value="1"/>
</dbReference>
<evidence type="ECO:0000256" key="5">
    <source>
        <dbReference type="ARBA" id="ARBA00023136"/>
    </source>
</evidence>
<dbReference type="PANTHER" id="PTHR12447">
    <property type="entry name" value="ANKYRIN REPEAT DOMAIN-CONTAINING PROTEIN 13"/>
    <property type="match status" value="1"/>
</dbReference>
<dbReference type="InterPro" id="IPR021832">
    <property type="entry name" value="ANKRD13"/>
</dbReference>
<dbReference type="Gene3D" id="1.25.40.20">
    <property type="entry name" value="Ankyrin repeat-containing domain"/>
    <property type="match status" value="1"/>
</dbReference>
<proteinExistence type="predicted"/>
<evidence type="ECO:0000256" key="8">
    <source>
        <dbReference type="PROSITE-ProRule" id="PRU00023"/>
    </source>
</evidence>
<organism evidence="10 11">
    <name type="scientific">Saccoglossus kowalevskii</name>
    <name type="common">Acorn worm</name>
    <dbReference type="NCBI Taxonomy" id="10224"/>
    <lineage>
        <taxon>Eukaryota</taxon>
        <taxon>Metazoa</taxon>
        <taxon>Hemichordata</taxon>
        <taxon>Enteropneusta</taxon>
        <taxon>Harrimaniidae</taxon>
        <taxon>Saccoglossus</taxon>
    </lineage>
</organism>
<comment type="function">
    <text evidence="7">Acts as a molecular chaperone for G protein-coupled receptors, regulating their biogenesis and exit from the ER.</text>
</comment>
<dbReference type="InterPro" id="IPR002110">
    <property type="entry name" value="Ankyrin_rpt"/>
</dbReference>
<dbReference type="Pfam" id="PF11904">
    <property type="entry name" value="ANKRD13_C"/>
    <property type="match status" value="1"/>
</dbReference>
<evidence type="ECO:0000256" key="3">
    <source>
        <dbReference type="ARBA" id="ARBA00022824"/>
    </source>
</evidence>